<evidence type="ECO:0000259" key="2">
    <source>
        <dbReference type="Pfam" id="PF13840"/>
    </source>
</evidence>
<dbReference type="eggNOG" id="ENOG502RXBJ">
    <property type="taxonomic scope" value="Eukaryota"/>
</dbReference>
<accession>U4L0R4</accession>
<dbReference type="Gene3D" id="3.30.2130.10">
    <property type="entry name" value="VC0802-like"/>
    <property type="match status" value="1"/>
</dbReference>
<dbReference type="InterPro" id="IPR045865">
    <property type="entry name" value="ACT-like_dom_sf"/>
</dbReference>
<feature type="domain" description="CASTOR ACT" evidence="2">
    <location>
        <begin position="197"/>
        <end position="258"/>
    </location>
</feature>
<dbReference type="OrthoDB" id="58529at2759"/>
<evidence type="ECO:0000313" key="4">
    <source>
        <dbReference type="Proteomes" id="UP000018144"/>
    </source>
</evidence>
<dbReference type="OMA" id="CPRQLAN"/>
<organism evidence="3 4">
    <name type="scientific">Pyronema omphalodes (strain CBS 100304)</name>
    <name type="common">Pyronema confluens</name>
    <dbReference type="NCBI Taxonomy" id="1076935"/>
    <lineage>
        <taxon>Eukaryota</taxon>
        <taxon>Fungi</taxon>
        <taxon>Dikarya</taxon>
        <taxon>Ascomycota</taxon>
        <taxon>Pezizomycotina</taxon>
        <taxon>Pezizomycetes</taxon>
        <taxon>Pezizales</taxon>
        <taxon>Pyronemataceae</taxon>
        <taxon>Pyronema</taxon>
    </lineage>
</organism>
<feature type="region of interest" description="Disordered" evidence="1">
    <location>
        <begin position="16"/>
        <end position="47"/>
    </location>
</feature>
<dbReference type="AlphaFoldDB" id="U4L0R4"/>
<gene>
    <name evidence="3" type="ORF">PCON_08795</name>
</gene>
<dbReference type="GO" id="GO:0046394">
    <property type="term" value="P:carboxylic acid biosynthetic process"/>
    <property type="evidence" value="ECO:0007669"/>
    <property type="project" value="UniProtKB-ARBA"/>
</dbReference>
<dbReference type="EMBL" id="HF935444">
    <property type="protein sequence ID" value="CCX09202.1"/>
    <property type="molecule type" value="Genomic_DNA"/>
</dbReference>
<dbReference type="Proteomes" id="UP000018144">
    <property type="component" value="Unassembled WGS sequence"/>
</dbReference>
<dbReference type="InterPro" id="IPR051719">
    <property type="entry name" value="CASTOR_mTORC1"/>
</dbReference>
<dbReference type="PANTHER" id="PTHR31131">
    <property type="entry name" value="CHROMOSOME 1, WHOLE GENOME SHOTGUN SEQUENCE"/>
    <property type="match status" value="1"/>
</dbReference>
<reference evidence="3 4" key="1">
    <citation type="journal article" date="2013" name="PLoS Genet.">
        <title>The genome and development-dependent transcriptomes of Pyronema confluens: a window into fungal evolution.</title>
        <authorList>
            <person name="Traeger S."/>
            <person name="Altegoer F."/>
            <person name="Freitag M."/>
            <person name="Gabaldon T."/>
            <person name="Kempken F."/>
            <person name="Kumar A."/>
            <person name="Marcet-Houben M."/>
            <person name="Poggeler S."/>
            <person name="Stajich J.E."/>
            <person name="Nowrousian M."/>
        </authorList>
    </citation>
    <scope>NUCLEOTIDE SEQUENCE [LARGE SCALE GENOMIC DNA]</scope>
    <source>
        <strain evidence="4">CBS 100304</strain>
        <tissue evidence="3">Vegetative mycelium</tissue>
    </source>
</reference>
<dbReference type="GO" id="GO:0006520">
    <property type="term" value="P:amino acid metabolic process"/>
    <property type="evidence" value="ECO:0007669"/>
    <property type="project" value="UniProtKB-ARBA"/>
</dbReference>
<dbReference type="PANTHER" id="PTHR31131:SF6">
    <property type="entry name" value="CASTOR ACT DOMAIN-CONTAINING PROTEIN"/>
    <property type="match status" value="1"/>
</dbReference>
<dbReference type="Pfam" id="PF13840">
    <property type="entry name" value="ACT_7"/>
    <property type="match status" value="1"/>
</dbReference>
<feature type="compositionally biased region" description="Low complexity" evidence="1">
    <location>
        <begin position="21"/>
        <end position="41"/>
    </location>
</feature>
<proteinExistence type="predicted"/>
<dbReference type="InterPro" id="IPR027795">
    <property type="entry name" value="CASTOR_ACT_dom"/>
</dbReference>
<name>U4L0R4_PYROM</name>
<evidence type="ECO:0000256" key="1">
    <source>
        <dbReference type="SAM" id="MobiDB-lite"/>
    </source>
</evidence>
<keyword evidence="4" id="KW-1185">Reference proteome</keyword>
<sequence>MPFMSASIQFLVSSNPEFPKSVSSSESSMSSVSTDSGSSPSLEPVRDTRSSSVSSWLSDITPSAPPWELDTIQFERACLEGSSSCLRACVRLTQDCHLRLIHIPLPLYPHFVQAILSLILPESAPKDRADIKNSARVYEDAPVSDSSPSETTTTDFINISVTPVECSIVCSSEATSKFFSHIIESLDPSVRGSVSISKEEFVAIQVDGEGLDAGQVVLDLTSPLAFAKVPIFFISTYFSDYILVPAKSRDAVTRVLQKRGFVFEKYSDSFVSHSRHASSASTITTNPPLTPTITTVSELEQKTFETLRQQNVKPLVDESIKLVSCAARQSSRAINGGNDGALKLGLIRSIVSKPKFFSVTLTDTEPASLLLQQEMIPLFGSEPNALLGNKEDAQIPIILDLRGLPVESTGIVCGVAGRLAGGTKDEHIGGLGGGSVEMSYLSTARAGTVIVGENDLSRAMAALNME</sequence>
<dbReference type="SUPFAM" id="SSF55021">
    <property type="entry name" value="ACT-like"/>
    <property type="match status" value="1"/>
</dbReference>
<evidence type="ECO:0000313" key="3">
    <source>
        <dbReference type="EMBL" id="CCX09202.1"/>
    </source>
</evidence>
<protein>
    <recommendedName>
        <fullName evidence="2">CASTOR ACT domain-containing protein</fullName>
    </recommendedName>
</protein>